<reference evidence="1" key="1">
    <citation type="submission" date="2020-05" db="EMBL/GenBank/DDBJ databases">
        <title>Large-scale comparative analyses of tick genomes elucidate their genetic diversity and vector capacities.</title>
        <authorList>
            <person name="Jia N."/>
            <person name="Wang J."/>
            <person name="Shi W."/>
            <person name="Du L."/>
            <person name="Sun Y."/>
            <person name="Zhan W."/>
            <person name="Jiang J."/>
            <person name="Wang Q."/>
            <person name="Zhang B."/>
            <person name="Ji P."/>
            <person name="Sakyi L.B."/>
            <person name="Cui X."/>
            <person name="Yuan T."/>
            <person name="Jiang B."/>
            <person name="Yang W."/>
            <person name="Lam T.T.-Y."/>
            <person name="Chang Q."/>
            <person name="Ding S."/>
            <person name="Wang X."/>
            <person name="Zhu J."/>
            <person name="Ruan X."/>
            <person name="Zhao L."/>
            <person name="Wei J."/>
            <person name="Que T."/>
            <person name="Du C."/>
            <person name="Cheng J."/>
            <person name="Dai P."/>
            <person name="Han X."/>
            <person name="Huang E."/>
            <person name="Gao Y."/>
            <person name="Liu J."/>
            <person name="Shao H."/>
            <person name="Ye R."/>
            <person name="Li L."/>
            <person name="Wei W."/>
            <person name="Wang X."/>
            <person name="Wang C."/>
            <person name="Yang T."/>
            <person name="Huo Q."/>
            <person name="Li W."/>
            <person name="Guo W."/>
            <person name="Chen H."/>
            <person name="Zhou L."/>
            <person name="Ni X."/>
            <person name="Tian J."/>
            <person name="Zhou Y."/>
            <person name="Sheng Y."/>
            <person name="Liu T."/>
            <person name="Pan Y."/>
            <person name="Xia L."/>
            <person name="Li J."/>
            <person name="Zhao F."/>
            <person name="Cao W."/>
        </authorList>
    </citation>
    <scope>NUCLEOTIDE SEQUENCE</scope>
    <source>
        <strain evidence="1">Hyas-2018</strain>
    </source>
</reference>
<gene>
    <name evidence="1" type="ORF">HPB50_001838</name>
</gene>
<dbReference type="Proteomes" id="UP000821845">
    <property type="component" value="Chromosome 3"/>
</dbReference>
<evidence type="ECO:0000313" key="2">
    <source>
        <dbReference type="Proteomes" id="UP000821845"/>
    </source>
</evidence>
<comment type="caution">
    <text evidence="1">The sequence shown here is derived from an EMBL/GenBank/DDBJ whole genome shotgun (WGS) entry which is preliminary data.</text>
</comment>
<organism evidence="1 2">
    <name type="scientific">Hyalomma asiaticum</name>
    <name type="common">Tick</name>
    <dbReference type="NCBI Taxonomy" id="266040"/>
    <lineage>
        <taxon>Eukaryota</taxon>
        <taxon>Metazoa</taxon>
        <taxon>Ecdysozoa</taxon>
        <taxon>Arthropoda</taxon>
        <taxon>Chelicerata</taxon>
        <taxon>Arachnida</taxon>
        <taxon>Acari</taxon>
        <taxon>Parasitiformes</taxon>
        <taxon>Ixodida</taxon>
        <taxon>Ixodoidea</taxon>
        <taxon>Ixodidae</taxon>
        <taxon>Hyalomminae</taxon>
        <taxon>Hyalomma</taxon>
    </lineage>
</organism>
<evidence type="ECO:0000313" key="1">
    <source>
        <dbReference type="EMBL" id="KAH6934917.1"/>
    </source>
</evidence>
<name>A0ACB7SLI5_HYAAI</name>
<keyword evidence="2" id="KW-1185">Reference proteome</keyword>
<accession>A0ACB7SLI5</accession>
<dbReference type="EMBL" id="CM023483">
    <property type="protein sequence ID" value="KAH6934917.1"/>
    <property type="molecule type" value="Genomic_DNA"/>
</dbReference>
<proteinExistence type="predicted"/>
<sequence length="80" mass="8927">MQEEGAFPLGKSWTQLTQSTNSQCKRESTLPKTRSTNSTLYSIVLKLAEIKGNAMLLGPKTKQACGAKHRNLESLLTWFK</sequence>
<protein>
    <submittedName>
        <fullName evidence="1">Uncharacterized protein</fullName>
    </submittedName>
</protein>